<dbReference type="SUPFAM" id="SSF50129">
    <property type="entry name" value="GroES-like"/>
    <property type="match status" value="1"/>
</dbReference>
<evidence type="ECO:0000259" key="3">
    <source>
        <dbReference type="SMART" id="SM00829"/>
    </source>
</evidence>
<evidence type="ECO:0000313" key="4">
    <source>
        <dbReference type="EMBL" id="QRG09257.1"/>
    </source>
</evidence>
<evidence type="ECO:0000256" key="1">
    <source>
        <dbReference type="ARBA" id="ARBA00022857"/>
    </source>
</evidence>
<dbReference type="Gene3D" id="3.40.50.720">
    <property type="entry name" value="NAD(P)-binding Rossmann-like Domain"/>
    <property type="match status" value="1"/>
</dbReference>
<sequence>MTKVVRIHEPGGVDRLMLEQIEVPPPGPGEARVAHRAIGVNYIDIYHRTGLYKLPALPAVIGVEGAGIVTAVGPDVDEVKVGDRVAYICYPAGAYAEERNLAADRLVPIPDGISFERAAAGINRGITAQYLLNRTIAVEPGDPILVHAAAGGVGLMLCQWAHHIGAVVIGTVGSEAKADLARLNGCQYPIVRTKTDFVKEVRQITGGEGVRVVYDSIGKDTYAGSIDCLRPLGMMVNYGNASGLVEFVNARELTLKGSLFFTHPSLFVYMRKRSDLLASARHFFGLVDAGILKIHVNQTYGLAEAAKAHLDLEGRNTTGSSILVP</sequence>
<dbReference type="InterPro" id="IPR036291">
    <property type="entry name" value="NAD(P)-bd_dom_sf"/>
</dbReference>
<accession>A0A974PT43</accession>
<keyword evidence="2" id="KW-0560">Oxidoreductase</keyword>
<name>A0A974PT43_9HYPH</name>
<organism evidence="4 5">
    <name type="scientific">Xanthobacter dioxanivorans</name>
    <dbReference type="NCBI Taxonomy" id="2528964"/>
    <lineage>
        <taxon>Bacteria</taxon>
        <taxon>Pseudomonadati</taxon>
        <taxon>Pseudomonadota</taxon>
        <taxon>Alphaproteobacteria</taxon>
        <taxon>Hyphomicrobiales</taxon>
        <taxon>Xanthobacteraceae</taxon>
        <taxon>Xanthobacter</taxon>
    </lineage>
</organism>
<dbReference type="SMART" id="SM00829">
    <property type="entry name" value="PKS_ER"/>
    <property type="match status" value="1"/>
</dbReference>
<dbReference type="GO" id="GO:0005829">
    <property type="term" value="C:cytosol"/>
    <property type="evidence" value="ECO:0007669"/>
    <property type="project" value="TreeGrafter"/>
</dbReference>
<dbReference type="AlphaFoldDB" id="A0A974PT43"/>
<dbReference type="Pfam" id="PF00107">
    <property type="entry name" value="ADH_zinc_N"/>
    <property type="match status" value="1"/>
</dbReference>
<dbReference type="FunFam" id="3.40.50.720:FF:000053">
    <property type="entry name" value="Quinone oxidoreductase 1"/>
    <property type="match status" value="1"/>
</dbReference>
<dbReference type="RefSeq" id="WP_203196177.1">
    <property type="nucleotide sequence ID" value="NZ_CP063362.1"/>
</dbReference>
<gene>
    <name evidence="4" type="ORF">EZH22_13955</name>
</gene>
<dbReference type="GO" id="GO:0070402">
    <property type="term" value="F:NADPH binding"/>
    <property type="evidence" value="ECO:0007669"/>
    <property type="project" value="TreeGrafter"/>
</dbReference>
<protein>
    <submittedName>
        <fullName evidence="4">Quinone oxidoreductase</fullName>
    </submittedName>
</protein>
<dbReference type="InterPro" id="IPR013149">
    <property type="entry name" value="ADH-like_C"/>
</dbReference>
<dbReference type="Pfam" id="PF08240">
    <property type="entry name" value="ADH_N"/>
    <property type="match status" value="1"/>
</dbReference>
<keyword evidence="5" id="KW-1185">Reference proteome</keyword>
<dbReference type="PANTHER" id="PTHR48106:SF13">
    <property type="entry name" value="QUINONE OXIDOREDUCTASE-RELATED"/>
    <property type="match status" value="1"/>
</dbReference>
<dbReference type="InterPro" id="IPR020843">
    <property type="entry name" value="ER"/>
</dbReference>
<dbReference type="InterPro" id="IPR011032">
    <property type="entry name" value="GroES-like_sf"/>
</dbReference>
<dbReference type="EMBL" id="CP063362">
    <property type="protein sequence ID" value="QRG09257.1"/>
    <property type="molecule type" value="Genomic_DNA"/>
</dbReference>
<dbReference type="InterPro" id="IPR013154">
    <property type="entry name" value="ADH-like_N"/>
</dbReference>
<feature type="domain" description="Enoyl reductase (ER)" evidence="3">
    <location>
        <begin position="11"/>
        <end position="323"/>
    </location>
</feature>
<dbReference type="GO" id="GO:0003960">
    <property type="term" value="F:quinone reductase (NADPH) activity"/>
    <property type="evidence" value="ECO:0007669"/>
    <property type="project" value="InterPro"/>
</dbReference>
<reference evidence="4 5" key="1">
    <citation type="submission" date="2020-10" db="EMBL/GenBank/DDBJ databases">
        <title>Degradation of 1,4-Dioxane by Xanthobacter sp. YN2, via a Novel Group-2 Soluble Di-Iron Monooxygenase.</title>
        <authorList>
            <person name="Ma F."/>
            <person name="Wang Y."/>
            <person name="Yang J."/>
            <person name="Guo H."/>
            <person name="Su D."/>
            <person name="Yu L."/>
        </authorList>
    </citation>
    <scope>NUCLEOTIDE SEQUENCE [LARGE SCALE GENOMIC DNA]</scope>
    <source>
        <strain evidence="4 5">YN2</strain>
    </source>
</reference>
<dbReference type="SUPFAM" id="SSF51735">
    <property type="entry name" value="NAD(P)-binding Rossmann-fold domains"/>
    <property type="match status" value="1"/>
</dbReference>
<dbReference type="CDD" id="cd05286">
    <property type="entry name" value="QOR2"/>
    <property type="match status" value="1"/>
</dbReference>
<evidence type="ECO:0000256" key="2">
    <source>
        <dbReference type="ARBA" id="ARBA00023002"/>
    </source>
</evidence>
<dbReference type="InterPro" id="IPR047618">
    <property type="entry name" value="QOR-like"/>
</dbReference>
<dbReference type="KEGG" id="xdi:EZH22_13955"/>
<evidence type="ECO:0000313" key="5">
    <source>
        <dbReference type="Proteomes" id="UP000596427"/>
    </source>
</evidence>
<dbReference type="Proteomes" id="UP000596427">
    <property type="component" value="Chromosome"/>
</dbReference>
<dbReference type="GO" id="GO:0035925">
    <property type="term" value="F:mRNA 3'-UTR AU-rich region binding"/>
    <property type="evidence" value="ECO:0007669"/>
    <property type="project" value="TreeGrafter"/>
</dbReference>
<dbReference type="PANTHER" id="PTHR48106">
    <property type="entry name" value="QUINONE OXIDOREDUCTASE PIG3-RELATED"/>
    <property type="match status" value="1"/>
</dbReference>
<proteinExistence type="predicted"/>
<keyword evidence="1" id="KW-0521">NADP</keyword>
<dbReference type="Gene3D" id="3.90.180.10">
    <property type="entry name" value="Medium-chain alcohol dehydrogenases, catalytic domain"/>
    <property type="match status" value="1"/>
</dbReference>